<evidence type="ECO:0000313" key="9">
    <source>
        <dbReference type="EMBL" id="CAD9685104.1"/>
    </source>
</evidence>
<evidence type="ECO:0000256" key="5">
    <source>
        <dbReference type="ARBA" id="ARBA00038092"/>
    </source>
</evidence>
<comment type="similarity">
    <text evidence="5">Belongs to the DPH7 family.</text>
</comment>
<accession>A0A7S2S0W3</accession>
<dbReference type="AlphaFoldDB" id="A0A7S2S0W3"/>
<comment type="pathway">
    <text evidence="1">Protein modification; peptidyl-diphthamide biosynthesis.</text>
</comment>
<dbReference type="PANTHER" id="PTHR46042">
    <property type="entry name" value="DIPHTHINE METHYLTRANSFERASE"/>
    <property type="match status" value="1"/>
</dbReference>
<dbReference type="GO" id="GO:0005737">
    <property type="term" value="C:cytoplasm"/>
    <property type="evidence" value="ECO:0007669"/>
    <property type="project" value="TreeGrafter"/>
</dbReference>
<dbReference type="PROSITE" id="PS50082">
    <property type="entry name" value="WD_REPEATS_2"/>
    <property type="match status" value="2"/>
</dbReference>
<proteinExistence type="inferred from homology"/>
<evidence type="ECO:0000256" key="6">
    <source>
        <dbReference type="ARBA" id="ARBA00039131"/>
    </source>
</evidence>
<keyword evidence="2 8" id="KW-0853">WD repeat</keyword>
<sequence>MMEVLSVHDSDFTADCAEYNKELDLVAFGTYELDKESGKRIGSILVGALEDEGRDIKWVYKDQLPGVFDLKWSGCENYLASANADGKCYINKDIGFKSPKMIVASSDDLDDAFCLSLDWNNRVSRTMSNAQVAVSRSDGCISIFDIASDATVNKEWEAHCYFGGAPAETWIVAFDCFSTNILASGADDGKLKMWDLRIDASSGPTRVNNAHDAGVCSIQFSHLNENVFATGSYDHQIRVWDKRKMKSPLYPGEDVGGGVWRLKWHPENPSLLLAACMRSGFMILDCANANESTPVEIITEFRETEERGSWESLGYGVDWVYKNSHSQALVVGASFYNRKLWVLEPKES</sequence>
<dbReference type="EC" id="3.1.1.97" evidence="6"/>
<keyword evidence="4" id="KW-0378">Hydrolase</keyword>
<feature type="repeat" description="WD" evidence="8">
    <location>
        <begin position="180"/>
        <end position="197"/>
    </location>
</feature>
<dbReference type="InterPro" id="IPR052415">
    <property type="entry name" value="Diphthine_MTase"/>
</dbReference>
<dbReference type="Gene3D" id="2.130.10.10">
    <property type="entry name" value="YVTN repeat-like/Quinoprotein amine dehydrogenase"/>
    <property type="match status" value="1"/>
</dbReference>
<keyword evidence="3" id="KW-0677">Repeat</keyword>
<evidence type="ECO:0000256" key="7">
    <source>
        <dbReference type="ARBA" id="ARBA00047551"/>
    </source>
</evidence>
<name>A0A7S2S0W3_9STRA</name>
<protein>
    <recommendedName>
        <fullName evidence="6">methylated diphthine methylhydrolase</fullName>
        <ecNumber evidence="6">3.1.1.97</ecNumber>
    </recommendedName>
</protein>
<evidence type="ECO:0000256" key="8">
    <source>
        <dbReference type="PROSITE-ProRule" id="PRU00221"/>
    </source>
</evidence>
<evidence type="ECO:0000256" key="3">
    <source>
        <dbReference type="ARBA" id="ARBA00022737"/>
    </source>
</evidence>
<dbReference type="EMBL" id="HBHK01013808">
    <property type="protein sequence ID" value="CAD9685104.1"/>
    <property type="molecule type" value="Transcribed_RNA"/>
</dbReference>
<dbReference type="SMART" id="SM00320">
    <property type="entry name" value="WD40"/>
    <property type="match status" value="4"/>
</dbReference>
<dbReference type="GO" id="GO:0017183">
    <property type="term" value="P:protein histidyl modification to diphthamide"/>
    <property type="evidence" value="ECO:0007669"/>
    <property type="project" value="TreeGrafter"/>
</dbReference>
<dbReference type="InterPro" id="IPR001680">
    <property type="entry name" value="WD40_rpt"/>
</dbReference>
<evidence type="ECO:0000256" key="2">
    <source>
        <dbReference type="ARBA" id="ARBA00022574"/>
    </source>
</evidence>
<gene>
    <name evidence="9" type="ORF">QSP1433_LOCUS8679</name>
</gene>
<dbReference type="PANTHER" id="PTHR46042:SF1">
    <property type="entry name" value="DIPHTHINE METHYLTRANSFERASE"/>
    <property type="match status" value="1"/>
</dbReference>
<dbReference type="InterPro" id="IPR036322">
    <property type="entry name" value="WD40_repeat_dom_sf"/>
</dbReference>
<organism evidence="9">
    <name type="scientific">Mucochytrium quahogii</name>
    <dbReference type="NCBI Taxonomy" id="96639"/>
    <lineage>
        <taxon>Eukaryota</taxon>
        <taxon>Sar</taxon>
        <taxon>Stramenopiles</taxon>
        <taxon>Bigyra</taxon>
        <taxon>Labyrinthulomycetes</taxon>
        <taxon>Thraustochytrida</taxon>
        <taxon>Thraustochytriidae</taxon>
        <taxon>Mucochytrium</taxon>
    </lineage>
</organism>
<comment type="catalytic activity">
    <reaction evidence="7">
        <text>diphthine methyl ester-[translation elongation factor 2] + H2O = diphthine-[translation elongation factor 2] + methanol + H(+)</text>
        <dbReference type="Rhea" id="RHEA:42656"/>
        <dbReference type="Rhea" id="RHEA-COMP:10172"/>
        <dbReference type="Rhea" id="RHEA-COMP:10173"/>
        <dbReference type="ChEBI" id="CHEBI:15377"/>
        <dbReference type="ChEBI" id="CHEBI:15378"/>
        <dbReference type="ChEBI" id="CHEBI:17790"/>
        <dbReference type="ChEBI" id="CHEBI:79005"/>
        <dbReference type="ChEBI" id="CHEBI:82696"/>
        <dbReference type="EC" id="3.1.1.97"/>
    </reaction>
</comment>
<feature type="repeat" description="WD" evidence="8">
    <location>
        <begin position="208"/>
        <end position="241"/>
    </location>
</feature>
<dbReference type="GO" id="GO:0061685">
    <property type="term" value="F:diphthine methylesterase activity"/>
    <property type="evidence" value="ECO:0007669"/>
    <property type="project" value="UniProtKB-EC"/>
</dbReference>
<evidence type="ECO:0000256" key="1">
    <source>
        <dbReference type="ARBA" id="ARBA00005156"/>
    </source>
</evidence>
<dbReference type="PROSITE" id="PS50294">
    <property type="entry name" value="WD_REPEATS_REGION"/>
    <property type="match status" value="1"/>
</dbReference>
<reference evidence="9" key="1">
    <citation type="submission" date="2021-01" db="EMBL/GenBank/DDBJ databases">
        <authorList>
            <person name="Corre E."/>
            <person name="Pelletier E."/>
            <person name="Niang G."/>
            <person name="Scheremetjew M."/>
            <person name="Finn R."/>
            <person name="Kale V."/>
            <person name="Holt S."/>
            <person name="Cochrane G."/>
            <person name="Meng A."/>
            <person name="Brown T."/>
            <person name="Cohen L."/>
        </authorList>
    </citation>
    <scope>NUCLEOTIDE SEQUENCE</scope>
    <source>
        <strain evidence="9">NY070348D</strain>
    </source>
</reference>
<evidence type="ECO:0000256" key="4">
    <source>
        <dbReference type="ARBA" id="ARBA00022801"/>
    </source>
</evidence>
<dbReference type="Pfam" id="PF00400">
    <property type="entry name" value="WD40"/>
    <property type="match status" value="2"/>
</dbReference>
<dbReference type="InterPro" id="IPR015943">
    <property type="entry name" value="WD40/YVTN_repeat-like_dom_sf"/>
</dbReference>
<dbReference type="SUPFAM" id="SSF50978">
    <property type="entry name" value="WD40 repeat-like"/>
    <property type="match status" value="1"/>
</dbReference>